<dbReference type="AlphaFoldDB" id="A0A955EC66"/>
<name>A0A955EC66_UNCKA</name>
<protein>
    <submittedName>
        <fullName evidence="2">Glycosyltransferase</fullName>
        <ecNumber evidence="2">2.4.-.-</ecNumber>
    </submittedName>
</protein>
<evidence type="ECO:0000313" key="3">
    <source>
        <dbReference type="Proteomes" id="UP000740557"/>
    </source>
</evidence>
<dbReference type="InterPro" id="IPR029044">
    <property type="entry name" value="Nucleotide-diphossugar_trans"/>
</dbReference>
<dbReference type="SUPFAM" id="SSF53448">
    <property type="entry name" value="Nucleotide-diphospho-sugar transferases"/>
    <property type="match status" value="1"/>
</dbReference>
<keyword evidence="2" id="KW-0808">Transferase</keyword>
<evidence type="ECO:0000259" key="1">
    <source>
        <dbReference type="Pfam" id="PF00535"/>
    </source>
</evidence>
<keyword evidence="2" id="KW-0328">Glycosyltransferase</keyword>
<dbReference type="EMBL" id="JAGQNX010000128">
    <property type="protein sequence ID" value="MCA9308650.1"/>
    <property type="molecule type" value="Genomic_DNA"/>
</dbReference>
<feature type="domain" description="Glycosyltransferase 2-like" evidence="1">
    <location>
        <begin position="15"/>
        <end position="182"/>
    </location>
</feature>
<dbReference type="EC" id="2.4.-.-" evidence="2"/>
<dbReference type="InterPro" id="IPR001173">
    <property type="entry name" value="Glyco_trans_2-like"/>
</dbReference>
<proteinExistence type="predicted"/>
<evidence type="ECO:0000313" key="2">
    <source>
        <dbReference type="EMBL" id="MCA9308650.1"/>
    </source>
</evidence>
<dbReference type="Proteomes" id="UP000740557">
    <property type="component" value="Unassembled WGS sequence"/>
</dbReference>
<dbReference type="GO" id="GO:0016757">
    <property type="term" value="F:glycosyltransferase activity"/>
    <property type="evidence" value="ECO:0007669"/>
    <property type="project" value="UniProtKB-KW"/>
</dbReference>
<organism evidence="2 3">
    <name type="scientific">candidate division WWE3 bacterium</name>
    <dbReference type="NCBI Taxonomy" id="2053526"/>
    <lineage>
        <taxon>Bacteria</taxon>
        <taxon>Katanobacteria</taxon>
    </lineage>
</organism>
<reference evidence="2" key="1">
    <citation type="submission" date="2020-04" db="EMBL/GenBank/DDBJ databases">
        <authorList>
            <person name="Zhang T."/>
        </authorList>
    </citation>
    <scope>NUCLEOTIDE SEQUENCE</scope>
    <source>
        <strain evidence="2">HKST-UBA79</strain>
    </source>
</reference>
<comment type="caution">
    <text evidence="2">The sequence shown here is derived from an EMBL/GenBank/DDBJ whole genome shotgun (WGS) entry which is preliminary data.</text>
</comment>
<reference evidence="2" key="2">
    <citation type="journal article" date="2021" name="Microbiome">
        <title>Successional dynamics and alternative stable states in a saline activated sludge microbial community over 9 years.</title>
        <authorList>
            <person name="Wang Y."/>
            <person name="Ye J."/>
            <person name="Ju F."/>
            <person name="Liu L."/>
            <person name="Boyd J.A."/>
            <person name="Deng Y."/>
            <person name="Parks D.H."/>
            <person name="Jiang X."/>
            <person name="Yin X."/>
            <person name="Woodcroft B.J."/>
            <person name="Tyson G.W."/>
            <person name="Hugenholtz P."/>
            <person name="Polz M.F."/>
            <person name="Zhang T."/>
        </authorList>
    </citation>
    <scope>NUCLEOTIDE SEQUENCE</scope>
    <source>
        <strain evidence="2">HKST-UBA79</strain>
    </source>
</reference>
<dbReference type="PANTHER" id="PTHR10859:SF91">
    <property type="entry name" value="DOLICHYL-PHOSPHATE BETA-GLUCOSYLTRANSFERASE"/>
    <property type="match status" value="1"/>
</dbReference>
<dbReference type="Gene3D" id="3.90.550.10">
    <property type="entry name" value="Spore Coat Polysaccharide Biosynthesis Protein SpsA, Chain A"/>
    <property type="match status" value="1"/>
</dbReference>
<gene>
    <name evidence="2" type="ORF">KC980_04005</name>
</gene>
<dbReference type="PANTHER" id="PTHR10859">
    <property type="entry name" value="GLYCOSYL TRANSFERASE"/>
    <property type="match status" value="1"/>
</dbReference>
<dbReference type="GO" id="GO:0006487">
    <property type="term" value="P:protein N-linked glycosylation"/>
    <property type="evidence" value="ECO:0007669"/>
    <property type="project" value="TreeGrafter"/>
</dbReference>
<sequence length="273" mass="31240">MNTDKANIYSMLDFSIIIPAYNEANIINDSLTQVINFMSDYNPHFEVIVVDDGSLDKTVELVESYAGYHSEVRVIKNNHFGKAQALISGFKAAQGRYVLMADADMATPISELKRFMLWIEEYDMDVVYASREGVGATRHKEPFYRHFVGRVFNLTYQLIILPGVKDAQCGFKLFKKEVIDDIVSHLVVYAHPPKNLNKPFFGAFDIEILFLARHLGYKSKELPVEWYYVPTTRFSFISNSYKMLLDVLKIRFTSLTGKYAVVPKVEEVSALTD</sequence>
<dbReference type="Pfam" id="PF00535">
    <property type="entry name" value="Glycos_transf_2"/>
    <property type="match status" value="1"/>
</dbReference>
<accession>A0A955EC66</accession>